<dbReference type="PANTHER" id="PTHR45641">
    <property type="entry name" value="TETRATRICOPEPTIDE REPEAT PROTEIN (AFU_ORTHOLOGUE AFUA_6G03870)"/>
    <property type="match status" value="1"/>
</dbReference>
<evidence type="ECO:0000256" key="1">
    <source>
        <dbReference type="ARBA" id="ARBA00022737"/>
    </source>
</evidence>
<evidence type="ECO:0000313" key="4">
    <source>
        <dbReference type="EMBL" id="RWA09517.1"/>
    </source>
</evidence>
<dbReference type="STRING" id="363999.A0A439D531"/>
<dbReference type="SUPFAM" id="SSF52540">
    <property type="entry name" value="P-loop containing nucleoside triphosphate hydrolases"/>
    <property type="match status" value="1"/>
</dbReference>
<dbReference type="SMART" id="SM00028">
    <property type="entry name" value="TPR"/>
    <property type="match status" value="5"/>
</dbReference>
<dbReference type="Pfam" id="PF13181">
    <property type="entry name" value="TPR_8"/>
    <property type="match status" value="1"/>
</dbReference>
<proteinExistence type="predicted"/>
<dbReference type="Proteomes" id="UP000286045">
    <property type="component" value="Unassembled WGS sequence"/>
</dbReference>
<keyword evidence="2" id="KW-0802">TPR repeat</keyword>
<evidence type="ECO:0000313" key="5">
    <source>
        <dbReference type="Proteomes" id="UP000286045"/>
    </source>
</evidence>
<dbReference type="AlphaFoldDB" id="A0A439D531"/>
<accession>A0A439D531</accession>
<protein>
    <recommendedName>
        <fullName evidence="3">DUF7779 domain-containing protein</fullName>
    </recommendedName>
</protein>
<dbReference type="Gene3D" id="3.40.50.300">
    <property type="entry name" value="P-loop containing nucleotide triphosphate hydrolases"/>
    <property type="match status" value="1"/>
</dbReference>
<dbReference type="GO" id="GO:0043531">
    <property type="term" value="F:ADP binding"/>
    <property type="evidence" value="ECO:0007669"/>
    <property type="project" value="InterPro"/>
</dbReference>
<dbReference type="InterPro" id="IPR011990">
    <property type="entry name" value="TPR-like_helical_dom_sf"/>
</dbReference>
<dbReference type="Pfam" id="PF25000">
    <property type="entry name" value="DUF7779"/>
    <property type="match status" value="1"/>
</dbReference>
<keyword evidence="1" id="KW-0677">Repeat</keyword>
<dbReference type="SUPFAM" id="SSF48452">
    <property type="entry name" value="TPR-like"/>
    <property type="match status" value="1"/>
</dbReference>
<evidence type="ECO:0000256" key="2">
    <source>
        <dbReference type="ARBA" id="ARBA00022803"/>
    </source>
</evidence>
<reference evidence="4 5" key="1">
    <citation type="submission" date="2018-12" db="EMBL/GenBank/DDBJ databases">
        <title>Draft genome sequence of Xylaria grammica IHI A82.</title>
        <authorList>
            <person name="Buettner E."/>
            <person name="Kellner H."/>
        </authorList>
    </citation>
    <scope>NUCLEOTIDE SEQUENCE [LARGE SCALE GENOMIC DNA]</scope>
    <source>
        <strain evidence="4 5">IHI A82</strain>
    </source>
</reference>
<dbReference type="Gene3D" id="1.25.40.10">
    <property type="entry name" value="Tetratricopeptide repeat domain"/>
    <property type="match status" value="2"/>
</dbReference>
<dbReference type="PANTHER" id="PTHR45641:SF19">
    <property type="entry name" value="NEPHROCYSTIN-3"/>
    <property type="match status" value="1"/>
</dbReference>
<dbReference type="InterPro" id="IPR019734">
    <property type="entry name" value="TPR_rpt"/>
</dbReference>
<keyword evidence="5" id="KW-1185">Reference proteome</keyword>
<comment type="caution">
    <text evidence="4">The sequence shown here is derived from an EMBL/GenBank/DDBJ whole genome shotgun (WGS) entry which is preliminary data.</text>
</comment>
<dbReference type="Pfam" id="PF13424">
    <property type="entry name" value="TPR_12"/>
    <property type="match status" value="1"/>
</dbReference>
<organism evidence="4 5">
    <name type="scientific">Xylaria grammica</name>
    <dbReference type="NCBI Taxonomy" id="363999"/>
    <lineage>
        <taxon>Eukaryota</taxon>
        <taxon>Fungi</taxon>
        <taxon>Dikarya</taxon>
        <taxon>Ascomycota</taxon>
        <taxon>Pezizomycotina</taxon>
        <taxon>Sordariomycetes</taxon>
        <taxon>Xylariomycetidae</taxon>
        <taxon>Xylariales</taxon>
        <taxon>Xylariaceae</taxon>
        <taxon>Xylaria</taxon>
    </lineage>
</organism>
<sequence>MNHVVVVDGLVPRTGSTPERWFDSQGQAWPTVSFQRDFPLVQVTAFRYKAEPTKSIWDEVQKGSAGALVEKLDTLHDIENALSISRSDRWKFKSSKANTALVFFGTPLTYDNQNNFRKLLRACATVELGLPTKADNPTTQDIERLTNLIKMAEDNEFQVTCIHEQQKTLYSGRAAPSFLIGSNSKFVVGPQHMKIKGAEALPVDQDHLNCASWNATVYNRISMLLRDNLRRSTNTLARIDPTTTNKATEQVSVNVKLRPDRRPRPSLPIQQRTSRDVPMLPPHRLDFPENEYFVGRRGILDVIADKLVTKNPAKEQPRRAFALYAPPGYGKTQVARQFAKENMGHFKSILWIFADSEYKVLEGYAAHAVYLGLTEKSELPNWANEAKDALWNWYRETDLPWLVIFDNAIDQNMINFWWPHGPTGSILITTNDPVFSSNNVAGDGAELAELDNDSGVTMVLSQITQFAQGQDKNQAELEALELVSRFGGLPLAIQTAVGSINESSRTLAQWNRRASTEVILKSTNQFNFNYAPYPKGLAEAFANRVENLDDSSRALLDVLSTLDPDGIPEQLIDQESPAEDVSDINFVSDLDNCISRLSKGLVLRGGRSGRGDVLQSDIEDASSFHMHRLLRDFVRIQMTDESRQVAFETASRLLSLAVDIRNYPQDAGLRSAKSETRLCYRAGYFEIGLENVRTGVEILQQVERRVLSFVGGADAREIGNLRELHYSRGCIETEMGDFQSALESFSEYKRQYDSSGVIDKRTAWKSLGGVANAHQGLGNHDEAITYYQQSFQFQTTRVHSPYEVNICRSYWAQGRHGIASERLEELLRLRLEKLGPEPGSGGYHDFIYGHMNYILGNVRISQGRIDEAFGSHQIALACWRKVMGENHHKTGDAWHKSGWHLCRQGKLEESRIHLKQALKVYGAGLHQGFRRAEISRTTYKLGLVEAQMEDHAESQRLIKDAEAIRKSLQGESGDKSATEATYDNLVTLWSR</sequence>
<dbReference type="InterPro" id="IPR027417">
    <property type="entry name" value="P-loop_NTPase"/>
</dbReference>
<name>A0A439D531_9PEZI</name>
<gene>
    <name evidence="4" type="ORF">EKO27_g5578</name>
</gene>
<feature type="domain" description="DUF7779" evidence="3">
    <location>
        <begin position="545"/>
        <end position="587"/>
    </location>
</feature>
<dbReference type="EMBL" id="RYZI01000150">
    <property type="protein sequence ID" value="RWA09517.1"/>
    <property type="molecule type" value="Genomic_DNA"/>
</dbReference>
<dbReference type="InterPro" id="IPR056681">
    <property type="entry name" value="DUF7779"/>
</dbReference>
<evidence type="ECO:0000259" key="3">
    <source>
        <dbReference type="Pfam" id="PF25000"/>
    </source>
</evidence>